<dbReference type="Gene3D" id="2.60.40.3780">
    <property type="match status" value="1"/>
</dbReference>
<dbReference type="Gene3D" id="2.60.40.3710">
    <property type="match status" value="1"/>
</dbReference>
<dbReference type="InterPro" id="IPR038063">
    <property type="entry name" value="Transpep_catalytic_dom"/>
</dbReference>
<keyword evidence="11" id="KW-1185">Reference proteome</keyword>
<dbReference type="PROSITE" id="PS51257">
    <property type="entry name" value="PROKAR_LIPOPROTEIN"/>
    <property type="match status" value="1"/>
</dbReference>
<dbReference type="PANTHER" id="PTHR30582:SF2">
    <property type="entry name" value="L,D-TRANSPEPTIDASE YCIB-RELATED"/>
    <property type="match status" value="1"/>
</dbReference>
<gene>
    <name evidence="10" type="ORF">V2S66_02025</name>
</gene>
<dbReference type="InterPro" id="IPR005490">
    <property type="entry name" value="LD_TPept_cat_dom"/>
</dbReference>
<evidence type="ECO:0000313" key="10">
    <source>
        <dbReference type="EMBL" id="MEE4540744.1"/>
    </source>
</evidence>
<dbReference type="Proteomes" id="UP001344658">
    <property type="component" value="Unassembled WGS sequence"/>
</dbReference>
<protein>
    <submittedName>
        <fullName evidence="10">Ig-like domain-containing protein</fullName>
    </submittedName>
</protein>
<keyword evidence="3 7" id="KW-0133">Cell shape</keyword>
<dbReference type="PANTHER" id="PTHR30582">
    <property type="entry name" value="L,D-TRANSPEPTIDASE"/>
    <property type="match status" value="1"/>
</dbReference>
<name>A0ABU7P4L9_9ACTN</name>
<feature type="active site" description="Nucleophile" evidence="7">
    <location>
        <position position="340"/>
    </location>
</feature>
<keyword evidence="8" id="KW-0732">Signal</keyword>
<comment type="pathway">
    <text evidence="1 7">Cell wall biogenesis; peptidoglycan biosynthesis.</text>
</comment>
<keyword evidence="6 7" id="KW-0961">Cell wall biogenesis/degradation</keyword>
<dbReference type="EMBL" id="JAZEWV010000001">
    <property type="protein sequence ID" value="MEE4540744.1"/>
    <property type="molecule type" value="Genomic_DNA"/>
</dbReference>
<dbReference type="RefSeq" id="WP_330792623.1">
    <property type="nucleotide sequence ID" value="NZ_JAZEWV010000001.1"/>
</dbReference>
<evidence type="ECO:0000256" key="8">
    <source>
        <dbReference type="SAM" id="SignalP"/>
    </source>
</evidence>
<organism evidence="10 11">
    <name type="scientific">Actinacidiphila polyblastidii</name>
    <dbReference type="NCBI Taxonomy" id="3110430"/>
    <lineage>
        <taxon>Bacteria</taxon>
        <taxon>Bacillati</taxon>
        <taxon>Actinomycetota</taxon>
        <taxon>Actinomycetes</taxon>
        <taxon>Kitasatosporales</taxon>
        <taxon>Streptomycetaceae</taxon>
        <taxon>Actinacidiphila</taxon>
    </lineage>
</organism>
<accession>A0ABU7P4L9</accession>
<reference evidence="10 11" key="1">
    <citation type="submission" date="2023-12" db="EMBL/GenBank/DDBJ databases">
        <title>Streptomyces sp. V4-01.</title>
        <authorList>
            <person name="Somphong A."/>
            <person name="Phongsopitanun W."/>
        </authorList>
    </citation>
    <scope>NUCLEOTIDE SEQUENCE [LARGE SCALE GENOMIC DNA]</scope>
    <source>
        <strain evidence="10 11">V4-01</strain>
    </source>
</reference>
<evidence type="ECO:0000256" key="5">
    <source>
        <dbReference type="ARBA" id="ARBA00023315"/>
    </source>
</evidence>
<proteinExistence type="predicted"/>
<keyword evidence="4 7" id="KW-0573">Peptidoglycan synthesis</keyword>
<dbReference type="Pfam" id="PF03734">
    <property type="entry name" value="YkuD"/>
    <property type="match status" value="1"/>
</dbReference>
<dbReference type="InterPro" id="IPR041280">
    <property type="entry name" value="Big_10"/>
</dbReference>
<feature type="chain" id="PRO_5047456476" evidence="8">
    <location>
        <begin position="20"/>
        <end position="397"/>
    </location>
</feature>
<evidence type="ECO:0000313" key="11">
    <source>
        <dbReference type="Proteomes" id="UP001344658"/>
    </source>
</evidence>
<evidence type="ECO:0000256" key="4">
    <source>
        <dbReference type="ARBA" id="ARBA00022984"/>
    </source>
</evidence>
<evidence type="ECO:0000259" key="9">
    <source>
        <dbReference type="PROSITE" id="PS52029"/>
    </source>
</evidence>
<dbReference type="SUPFAM" id="SSF141523">
    <property type="entry name" value="L,D-transpeptidase catalytic domain-like"/>
    <property type="match status" value="1"/>
</dbReference>
<feature type="active site" description="Proton donor/acceptor" evidence="7">
    <location>
        <position position="321"/>
    </location>
</feature>
<evidence type="ECO:0000256" key="6">
    <source>
        <dbReference type="ARBA" id="ARBA00023316"/>
    </source>
</evidence>
<keyword evidence="2" id="KW-0808">Transferase</keyword>
<dbReference type="CDD" id="cd13432">
    <property type="entry name" value="LDT_IgD_like_2"/>
    <property type="match status" value="1"/>
</dbReference>
<comment type="caution">
    <text evidence="10">The sequence shown here is derived from an EMBL/GenBank/DDBJ whole genome shotgun (WGS) entry which is preliminary data.</text>
</comment>
<dbReference type="PROSITE" id="PS52029">
    <property type="entry name" value="LD_TPASE"/>
    <property type="match status" value="1"/>
</dbReference>
<dbReference type="CDD" id="cd16913">
    <property type="entry name" value="YkuD_like"/>
    <property type="match status" value="1"/>
</dbReference>
<feature type="signal peptide" evidence="8">
    <location>
        <begin position="1"/>
        <end position="19"/>
    </location>
</feature>
<evidence type="ECO:0000256" key="1">
    <source>
        <dbReference type="ARBA" id="ARBA00004752"/>
    </source>
</evidence>
<evidence type="ECO:0000256" key="7">
    <source>
        <dbReference type="PROSITE-ProRule" id="PRU01373"/>
    </source>
</evidence>
<keyword evidence="5" id="KW-0012">Acyltransferase</keyword>
<sequence length="397" mass="41464">MRSSVAALALGGVLLLASACGPADGDAADAKPGNGTAATTTPAVSTAVVTIAPKDGASDVATTGTLKVSASGGRLTSVVVKDDKGAPVAGDISADGLGWTPSGHLDTATQYTVDAAAKDRSGRESDKHATFTTVVPKDSFVGFFTPEDGSTVGVGMEVYLHFNRAITDKAAVEKGLTVTASPAVPVAAKWNGSQDVYIRPAEYWAAGTRVTLELDLKGVEGAPGVYGKQDKSVHFTVGRRQISVVDAARHTMTVYQDKKAIKTIPISSGAPDHTTYNGKMVISEKYVKTRMNGDTVGFGGEYDIPDVPHAMRLTNSGTFIHGNYWAAPSVFGSSNTSHGCVGLHDVRGAGDPTTPAAWFYDHSLVGDVVQVVNSKDQTVQWYNGLNGWNLSWADWTA</sequence>
<dbReference type="Pfam" id="PF17964">
    <property type="entry name" value="Big_10"/>
    <property type="match status" value="1"/>
</dbReference>
<evidence type="ECO:0000256" key="2">
    <source>
        <dbReference type="ARBA" id="ARBA00022679"/>
    </source>
</evidence>
<evidence type="ECO:0000256" key="3">
    <source>
        <dbReference type="ARBA" id="ARBA00022960"/>
    </source>
</evidence>
<dbReference type="Gene3D" id="2.40.440.10">
    <property type="entry name" value="L,D-transpeptidase catalytic domain-like"/>
    <property type="match status" value="1"/>
</dbReference>
<dbReference type="InterPro" id="IPR050979">
    <property type="entry name" value="LD-transpeptidase"/>
</dbReference>
<feature type="domain" description="L,D-TPase catalytic" evidence="9">
    <location>
        <begin position="241"/>
        <end position="372"/>
    </location>
</feature>